<dbReference type="InterPro" id="IPR003299">
    <property type="entry name" value="Calflagin-bd"/>
</dbReference>
<evidence type="ECO:0000256" key="1">
    <source>
        <dbReference type="ARBA" id="ARBA00022723"/>
    </source>
</evidence>
<keyword evidence="7" id="KW-1185">Reference proteome</keyword>
<dbReference type="FunFam" id="1.10.238.10:FF:000178">
    <property type="entry name" value="Calmodulin-2 A"/>
    <property type="match status" value="1"/>
</dbReference>
<feature type="compositionally biased region" description="Polar residues" evidence="4">
    <location>
        <begin position="1"/>
        <end position="14"/>
    </location>
</feature>
<dbReference type="InterPro" id="IPR011992">
    <property type="entry name" value="EF-hand-dom_pair"/>
</dbReference>
<keyword evidence="2" id="KW-0677">Repeat</keyword>
<keyword evidence="1" id="KW-0479">Metal-binding</keyword>
<dbReference type="EMBL" id="JAMZMK010011744">
    <property type="protein sequence ID" value="KAI7726127.1"/>
    <property type="molecule type" value="Genomic_DNA"/>
</dbReference>
<dbReference type="AlphaFoldDB" id="A0AAD5BMJ4"/>
<reference evidence="6" key="1">
    <citation type="submission" date="2022-06" db="EMBL/GenBank/DDBJ databases">
        <title>Uncovering the hologenomic basis of an extraordinary plant invasion.</title>
        <authorList>
            <person name="Bieker V.C."/>
            <person name="Martin M.D."/>
            <person name="Gilbert T."/>
            <person name="Hodgins K."/>
            <person name="Battlay P."/>
            <person name="Petersen B."/>
            <person name="Wilson J."/>
        </authorList>
    </citation>
    <scope>NUCLEOTIDE SEQUENCE</scope>
    <source>
        <strain evidence="6">AA19_3_7</strain>
        <tissue evidence="6">Leaf</tissue>
    </source>
</reference>
<evidence type="ECO:0000256" key="3">
    <source>
        <dbReference type="ARBA" id="ARBA00022837"/>
    </source>
</evidence>
<protein>
    <recommendedName>
        <fullName evidence="5">EF-hand domain-containing protein</fullName>
    </recommendedName>
</protein>
<dbReference type="InterPro" id="IPR018247">
    <property type="entry name" value="EF_Hand_1_Ca_BS"/>
</dbReference>
<dbReference type="InterPro" id="IPR050145">
    <property type="entry name" value="Centrin_CML-like"/>
</dbReference>
<name>A0AAD5BMJ4_AMBAR</name>
<sequence>DCFGSSSRRNTPSGSHHGLTRQMKQELQEAFDMFDADSNGTIDAKELRNATRALGFEMTKEQIDEMMAEVDRNGSGAIDFDEFVYMMSDKICDRNNKHELTKAFNIIDHDKNGKISIPDIKNIAKELGVYLTDAQIQSMVEEADRDGEFLRVGYNMFKTIL</sequence>
<keyword evidence="3" id="KW-0106">Calcium</keyword>
<dbReference type="InterPro" id="IPR002048">
    <property type="entry name" value="EF_hand_dom"/>
</dbReference>
<feature type="region of interest" description="Disordered" evidence="4">
    <location>
        <begin position="1"/>
        <end position="22"/>
    </location>
</feature>
<dbReference type="SUPFAM" id="SSF47473">
    <property type="entry name" value="EF-hand"/>
    <property type="match status" value="1"/>
</dbReference>
<organism evidence="6 7">
    <name type="scientific">Ambrosia artemisiifolia</name>
    <name type="common">Common ragweed</name>
    <dbReference type="NCBI Taxonomy" id="4212"/>
    <lineage>
        <taxon>Eukaryota</taxon>
        <taxon>Viridiplantae</taxon>
        <taxon>Streptophyta</taxon>
        <taxon>Embryophyta</taxon>
        <taxon>Tracheophyta</taxon>
        <taxon>Spermatophyta</taxon>
        <taxon>Magnoliopsida</taxon>
        <taxon>eudicotyledons</taxon>
        <taxon>Gunneridae</taxon>
        <taxon>Pentapetalae</taxon>
        <taxon>asterids</taxon>
        <taxon>campanulids</taxon>
        <taxon>Asterales</taxon>
        <taxon>Asteraceae</taxon>
        <taxon>Asteroideae</taxon>
        <taxon>Heliantheae alliance</taxon>
        <taxon>Heliantheae</taxon>
        <taxon>Ambrosia</taxon>
    </lineage>
</organism>
<dbReference type="PROSITE" id="PS50222">
    <property type="entry name" value="EF_HAND_2"/>
    <property type="match status" value="3"/>
</dbReference>
<dbReference type="CDD" id="cd00051">
    <property type="entry name" value="EFh"/>
    <property type="match status" value="2"/>
</dbReference>
<feature type="domain" description="EF-hand" evidence="5">
    <location>
        <begin position="95"/>
        <end position="130"/>
    </location>
</feature>
<comment type="caution">
    <text evidence="6">The sequence shown here is derived from an EMBL/GenBank/DDBJ whole genome shotgun (WGS) entry which is preliminary data.</text>
</comment>
<dbReference type="Proteomes" id="UP001206925">
    <property type="component" value="Unassembled WGS sequence"/>
</dbReference>
<dbReference type="GO" id="GO:0005509">
    <property type="term" value="F:calcium ion binding"/>
    <property type="evidence" value="ECO:0007669"/>
    <property type="project" value="InterPro"/>
</dbReference>
<feature type="domain" description="EF-hand" evidence="5">
    <location>
        <begin position="22"/>
        <end position="57"/>
    </location>
</feature>
<evidence type="ECO:0000313" key="7">
    <source>
        <dbReference type="Proteomes" id="UP001206925"/>
    </source>
</evidence>
<dbReference type="Pfam" id="PF13499">
    <property type="entry name" value="EF-hand_7"/>
    <property type="match status" value="2"/>
</dbReference>
<feature type="domain" description="EF-hand" evidence="5">
    <location>
        <begin position="58"/>
        <end position="93"/>
    </location>
</feature>
<accession>A0AAD5BMJ4</accession>
<evidence type="ECO:0000313" key="6">
    <source>
        <dbReference type="EMBL" id="KAI7726127.1"/>
    </source>
</evidence>
<gene>
    <name evidence="6" type="ORF">M8C21_031007</name>
</gene>
<evidence type="ECO:0000259" key="5">
    <source>
        <dbReference type="PROSITE" id="PS50222"/>
    </source>
</evidence>
<dbReference type="PRINTS" id="PR01362">
    <property type="entry name" value="CALFLAGIN"/>
</dbReference>
<dbReference type="Gene3D" id="1.10.238.10">
    <property type="entry name" value="EF-hand"/>
    <property type="match status" value="2"/>
</dbReference>
<evidence type="ECO:0000256" key="4">
    <source>
        <dbReference type="SAM" id="MobiDB-lite"/>
    </source>
</evidence>
<feature type="non-terminal residue" evidence="6">
    <location>
        <position position="1"/>
    </location>
</feature>
<dbReference type="GO" id="GO:0043226">
    <property type="term" value="C:organelle"/>
    <property type="evidence" value="ECO:0007669"/>
    <property type="project" value="UniProtKB-ARBA"/>
</dbReference>
<dbReference type="SMART" id="SM00054">
    <property type="entry name" value="EFh"/>
    <property type="match status" value="3"/>
</dbReference>
<dbReference type="PANTHER" id="PTHR23050">
    <property type="entry name" value="CALCIUM BINDING PROTEIN"/>
    <property type="match status" value="1"/>
</dbReference>
<dbReference type="PROSITE" id="PS00018">
    <property type="entry name" value="EF_HAND_1"/>
    <property type="match status" value="3"/>
</dbReference>
<evidence type="ECO:0000256" key="2">
    <source>
        <dbReference type="ARBA" id="ARBA00022737"/>
    </source>
</evidence>
<proteinExistence type="predicted"/>